<reference evidence="1 2" key="1">
    <citation type="submission" date="2023-06" db="EMBL/GenBank/DDBJ databases">
        <title>Whole genome sequence of Oscillatoria calcuttensis NRMC-F 0142.</title>
        <authorList>
            <person name="Shakena Fathima T."/>
            <person name="Muralitharan G."/>
            <person name="Thajuddin N."/>
        </authorList>
    </citation>
    <scope>NUCLEOTIDE SEQUENCE [LARGE SCALE GENOMIC DNA]</scope>
    <source>
        <strain evidence="1 2">NRMC-F 0142</strain>
    </source>
</reference>
<evidence type="ECO:0000313" key="2">
    <source>
        <dbReference type="Proteomes" id="UP001230986"/>
    </source>
</evidence>
<dbReference type="RefSeq" id="WP_284476826.1">
    <property type="nucleotide sequence ID" value="NZ_JASVEJ010000002.1"/>
</dbReference>
<proteinExistence type="predicted"/>
<comment type="caution">
    <text evidence="1">The sequence shown here is derived from an EMBL/GenBank/DDBJ whole genome shotgun (WGS) entry which is preliminary data.</text>
</comment>
<evidence type="ECO:0008006" key="3">
    <source>
        <dbReference type="Google" id="ProtNLM"/>
    </source>
</evidence>
<keyword evidence="2" id="KW-1185">Reference proteome</keyword>
<dbReference type="EMBL" id="JASVEJ010000002">
    <property type="protein sequence ID" value="MDL5055978.1"/>
    <property type="molecule type" value="Genomic_DNA"/>
</dbReference>
<protein>
    <recommendedName>
        <fullName evidence="3">CopG-like ribbon-helix-helix domain-containing protein</fullName>
    </recommendedName>
</protein>
<gene>
    <name evidence="1" type="ORF">QQ055_00590</name>
</gene>
<organism evidence="1 2">
    <name type="scientific">Geitlerinema calcuttense NRMC-F 0142</name>
    <dbReference type="NCBI Taxonomy" id="2922238"/>
    <lineage>
        <taxon>Bacteria</taxon>
        <taxon>Bacillati</taxon>
        <taxon>Cyanobacteriota</taxon>
        <taxon>Cyanophyceae</taxon>
        <taxon>Geitlerinematales</taxon>
        <taxon>Geitlerinemataceae</taxon>
        <taxon>Geitlerinema</taxon>
    </lineage>
</organism>
<name>A0ABT7LVB9_9CYAN</name>
<accession>A0ABT7LVB9</accession>
<sequence length="91" mass="10360">MTRTFTIDIPDDLEQVLTAQAERLNKTLEEVVLQVLSQQFAILTEEHSEQIVESDPLIRLFGSLNTDVPDLAENHDSYIGEALYRELKGDE</sequence>
<dbReference type="Proteomes" id="UP001230986">
    <property type="component" value="Unassembled WGS sequence"/>
</dbReference>
<evidence type="ECO:0000313" key="1">
    <source>
        <dbReference type="EMBL" id="MDL5055978.1"/>
    </source>
</evidence>